<proteinExistence type="predicted"/>
<dbReference type="AlphaFoldDB" id="A0A1J1HH89"/>
<name>A0A1J1HH89_9DIPT</name>
<organism evidence="1 2">
    <name type="scientific">Clunio marinus</name>
    <dbReference type="NCBI Taxonomy" id="568069"/>
    <lineage>
        <taxon>Eukaryota</taxon>
        <taxon>Metazoa</taxon>
        <taxon>Ecdysozoa</taxon>
        <taxon>Arthropoda</taxon>
        <taxon>Hexapoda</taxon>
        <taxon>Insecta</taxon>
        <taxon>Pterygota</taxon>
        <taxon>Neoptera</taxon>
        <taxon>Endopterygota</taxon>
        <taxon>Diptera</taxon>
        <taxon>Nematocera</taxon>
        <taxon>Chironomoidea</taxon>
        <taxon>Chironomidae</taxon>
        <taxon>Clunio</taxon>
    </lineage>
</organism>
<sequence length="100" mass="11925">MGQGRLSIFSGYLFPTLRENISDLSRMISVRKMRKKVRMCDLRIQDGFAFSNSRCDQLETIHCKNYRELSSLEENSLRAEFLMMRNIPKIKFYLFKAKFE</sequence>
<evidence type="ECO:0000313" key="1">
    <source>
        <dbReference type="EMBL" id="CRK87392.1"/>
    </source>
</evidence>
<gene>
    <name evidence="1" type="ORF">CLUMA_CG001194</name>
</gene>
<reference evidence="1 2" key="1">
    <citation type="submission" date="2015-04" db="EMBL/GenBank/DDBJ databases">
        <authorList>
            <person name="Syromyatnikov M.Y."/>
            <person name="Popov V.N."/>
        </authorList>
    </citation>
    <scope>NUCLEOTIDE SEQUENCE [LARGE SCALE GENOMIC DNA]</scope>
</reference>
<protein>
    <submittedName>
        <fullName evidence="1">CLUMA_CG001194, isoform A</fullName>
    </submittedName>
</protein>
<evidence type="ECO:0000313" key="2">
    <source>
        <dbReference type="Proteomes" id="UP000183832"/>
    </source>
</evidence>
<accession>A0A1J1HH89</accession>
<dbReference type="Proteomes" id="UP000183832">
    <property type="component" value="Unassembled WGS sequence"/>
</dbReference>
<dbReference type="EMBL" id="CVRI01000004">
    <property type="protein sequence ID" value="CRK87392.1"/>
    <property type="molecule type" value="Genomic_DNA"/>
</dbReference>
<keyword evidence="2" id="KW-1185">Reference proteome</keyword>